<dbReference type="EMBL" id="JBEAFC010000005">
    <property type="protein sequence ID" value="KAL1556463.1"/>
    <property type="molecule type" value="Genomic_DNA"/>
</dbReference>
<dbReference type="Gene3D" id="3.30.360.10">
    <property type="entry name" value="Dihydrodipicolinate Reductase, domain 2"/>
    <property type="match status" value="1"/>
</dbReference>
<evidence type="ECO:0000256" key="1">
    <source>
        <dbReference type="ARBA" id="ARBA00005215"/>
    </source>
</evidence>
<sequence length="407" mass="43388">MASAALSSLQVGCSKGFSDFSGLRSSSASLPFPKRSNDDFVSVIAFQTSVVGGGNKRGVVEAKLKVAINGFGRIGRNFLRCWHGRKDSPLDVIAINDTGGVKQASHLLKYDSTLGIFDADVKPVGTDGISVDGKVIKVVSDRNPANLPWGELGIDLVIEGTGVFVDRDGAGKHIQAGAKKVLITAPGKGDIPTYVVGVNADDYSHADAIISNASCTTNCLAPFVKVLDQKFGIIKGTMTTTHSYTGDQRLLDASHRDLRRESSSAQHCANIHWCSQGRGACAHRAKAVALVCSPLKGKLNGIALRVPTPNVSVVDLVVQVEKKTFAEEVNEAFRASASNELSGILSVCDEPLVSVDFRCSDVSSTVDSSLTMVMGDDMVKVIAWYDNEWGYSQRVVDLADIVANNWK</sequence>
<dbReference type="InterPro" id="IPR006424">
    <property type="entry name" value="Glyceraldehyde-3-P_DH_1"/>
</dbReference>
<dbReference type="GO" id="GO:0047100">
    <property type="term" value="F:glyceraldehyde-3-phosphate dehydrogenase (NADP+) (phosphorylating) activity"/>
    <property type="evidence" value="ECO:0007669"/>
    <property type="project" value="UniProtKB-EC"/>
</dbReference>
<organism evidence="11 12">
    <name type="scientific">Salvia divinorum</name>
    <name type="common">Maria pastora</name>
    <name type="synonym">Diviner's sage</name>
    <dbReference type="NCBI Taxonomy" id="28513"/>
    <lineage>
        <taxon>Eukaryota</taxon>
        <taxon>Viridiplantae</taxon>
        <taxon>Streptophyta</taxon>
        <taxon>Embryophyta</taxon>
        <taxon>Tracheophyta</taxon>
        <taxon>Spermatophyta</taxon>
        <taxon>Magnoliopsida</taxon>
        <taxon>eudicotyledons</taxon>
        <taxon>Gunneridae</taxon>
        <taxon>Pentapetalae</taxon>
        <taxon>asterids</taxon>
        <taxon>lamiids</taxon>
        <taxon>Lamiales</taxon>
        <taxon>Lamiaceae</taxon>
        <taxon>Nepetoideae</taxon>
        <taxon>Mentheae</taxon>
        <taxon>Salviinae</taxon>
        <taxon>Salvia</taxon>
        <taxon>Salvia subgen. Calosphace</taxon>
    </lineage>
</organism>
<comment type="caution">
    <text evidence="11">The sequence shown here is derived from an EMBL/GenBank/DDBJ whole genome shotgun (WGS) entry which is preliminary data.</text>
</comment>
<comment type="similarity">
    <text evidence="2 8">Belongs to the glyceraldehyde-3-phosphate dehydrogenase family.</text>
</comment>
<dbReference type="FunFam" id="3.40.50.720:FF:000001">
    <property type="entry name" value="Glyceraldehyde-3-phosphate dehydrogenase"/>
    <property type="match status" value="1"/>
</dbReference>
<dbReference type="Gene3D" id="3.40.50.720">
    <property type="entry name" value="NAD(P)-binding Rossmann-like Domain"/>
    <property type="match status" value="1"/>
</dbReference>
<dbReference type="SUPFAM" id="SSF55347">
    <property type="entry name" value="Glyceraldehyde-3-phosphate dehydrogenase-like, C-terminal domain"/>
    <property type="match status" value="1"/>
</dbReference>
<dbReference type="AlphaFoldDB" id="A0ABD1HME7"/>
<dbReference type="InterPro" id="IPR020830">
    <property type="entry name" value="GlycerAld_3-P_DH_AS"/>
</dbReference>
<accession>A0ABD1HME7</accession>
<comment type="subunit">
    <text evidence="7">Tetramer of either four A chains (GAPDH 2) or two A and two B chains (GAPDH 1).</text>
</comment>
<name>A0ABD1HME7_SALDI</name>
<comment type="pathway">
    <text evidence="1">Carbohydrate biosynthesis; Calvin cycle.</text>
</comment>
<evidence type="ECO:0000313" key="11">
    <source>
        <dbReference type="EMBL" id="KAL1556463.1"/>
    </source>
</evidence>
<reference evidence="11 12" key="1">
    <citation type="submission" date="2024-06" db="EMBL/GenBank/DDBJ databases">
        <title>A chromosome level genome sequence of Diviner's sage (Salvia divinorum).</title>
        <authorList>
            <person name="Ford S.A."/>
            <person name="Ro D.-K."/>
            <person name="Ness R.W."/>
            <person name="Phillips M.A."/>
        </authorList>
    </citation>
    <scope>NUCLEOTIDE SEQUENCE [LARGE SCALE GENOMIC DNA]</scope>
    <source>
        <strain evidence="11">SAF-2024a</strain>
        <tissue evidence="11">Leaf</tissue>
    </source>
</reference>
<evidence type="ECO:0000256" key="3">
    <source>
        <dbReference type="ARBA" id="ARBA00022567"/>
    </source>
</evidence>
<dbReference type="PANTHER" id="PTHR43148">
    <property type="entry name" value="GLYCERALDEHYDE-3-PHOSPHATE DEHYDROGENASE 2"/>
    <property type="match status" value="1"/>
</dbReference>
<dbReference type="CDD" id="cd05214">
    <property type="entry name" value="GAPDH_I_N"/>
    <property type="match status" value="1"/>
</dbReference>
<gene>
    <name evidence="11" type="ORF">AAHA92_12081</name>
</gene>
<keyword evidence="3" id="KW-0113">Calvin cycle</keyword>
<keyword evidence="4" id="KW-0809">Transit peptide</keyword>
<evidence type="ECO:0000256" key="9">
    <source>
        <dbReference type="RuleBase" id="RU361160"/>
    </source>
</evidence>
<evidence type="ECO:0000256" key="6">
    <source>
        <dbReference type="ARBA" id="ARBA00052787"/>
    </source>
</evidence>
<evidence type="ECO:0000256" key="5">
    <source>
        <dbReference type="ARBA" id="ARBA00023002"/>
    </source>
</evidence>
<dbReference type="CDD" id="cd18126">
    <property type="entry name" value="GAPDH_I_C"/>
    <property type="match status" value="1"/>
</dbReference>
<proteinExistence type="inferred from homology"/>
<dbReference type="EC" id="1.2.1.-" evidence="9"/>
<protein>
    <recommendedName>
        <fullName evidence="9">Glyceraldehyde-3-phosphate dehydrogenase</fullName>
        <ecNumber evidence="9">1.2.1.-</ecNumber>
    </recommendedName>
</protein>
<dbReference type="SUPFAM" id="SSF51735">
    <property type="entry name" value="NAD(P)-binding Rossmann-fold domains"/>
    <property type="match status" value="1"/>
</dbReference>
<evidence type="ECO:0000259" key="10">
    <source>
        <dbReference type="SMART" id="SM00846"/>
    </source>
</evidence>
<evidence type="ECO:0000313" key="12">
    <source>
        <dbReference type="Proteomes" id="UP001567538"/>
    </source>
</evidence>
<dbReference type="GO" id="GO:0019253">
    <property type="term" value="P:reductive pentose-phosphate cycle"/>
    <property type="evidence" value="ECO:0007669"/>
    <property type="project" value="UniProtKB-KW"/>
</dbReference>
<dbReference type="Proteomes" id="UP001567538">
    <property type="component" value="Unassembled WGS sequence"/>
</dbReference>
<dbReference type="InterPro" id="IPR020828">
    <property type="entry name" value="GlycerAld_3-P_DH_NAD(P)-bd"/>
</dbReference>
<evidence type="ECO:0000256" key="7">
    <source>
        <dbReference type="ARBA" id="ARBA00063826"/>
    </source>
</evidence>
<evidence type="ECO:0000256" key="8">
    <source>
        <dbReference type="RuleBase" id="RU000397"/>
    </source>
</evidence>
<dbReference type="InterPro" id="IPR036291">
    <property type="entry name" value="NAD(P)-bd_dom_sf"/>
</dbReference>
<dbReference type="InterPro" id="IPR020831">
    <property type="entry name" value="GlycerAld/Erythrose_P_DH"/>
</dbReference>
<evidence type="ECO:0000256" key="2">
    <source>
        <dbReference type="ARBA" id="ARBA00007406"/>
    </source>
</evidence>
<dbReference type="InterPro" id="IPR020829">
    <property type="entry name" value="GlycerAld_3-P_DH_cat"/>
</dbReference>
<dbReference type="FunFam" id="3.30.360.10:FF:000002">
    <property type="entry name" value="Glyceraldehyde-3-phosphate dehydrogenase"/>
    <property type="match status" value="1"/>
</dbReference>
<keyword evidence="5 9" id="KW-0560">Oxidoreductase</keyword>
<evidence type="ECO:0000256" key="4">
    <source>
        <dbReference type="ARBA" id="ARBA00022946"/>
    </source>
</evidence>
<dbReference type="Pfam" id="PF02800">
    <property type="entry name" value="Gp_dh_C"/>
    <property type="match status" value="1"/>
</dbReference>
<dbReference type="SMART" id="SM00846">
    <property type="entry name" value="Gp_dh_N"/>
    <property type="match status" value="1"/>
</dbReference>
<dbReference type="NCBIfam" id="TIGR01534">
    <property type="entry name" value="GAPDH-I"/>
    <property type="match status" value="1"/>
</dbReference>
<dbReference type="PRINTS" id="PR00078">
    <property type="entry name" value="G3PDHDRGNASE"/>
</dbReference>
<feature type="domain" description="Glyceraldehyde 3-phosphate dehydrogenase NAD(P) binding" evidence="10">
    <location>
        <begin position="64"/>
        <end position="215"/>
    </location>
</feature>
<dbReference type="Pfam" id="PF00044">
    <property type="entry name" value="Gp_dh_N"/>
    <property type="match status" value="1"/>
</dbReference>
<dbReference type="PROSITE" id="PS00071">
    <property type="entry name" value="GAPDH"/>
    <property type="match status" value="1"/>
</dbReference>
<keyword evidence="12" id="KW-1185">Reference proteome</keyword>
<comment type="catalytic activity">
    <reaction evidence="6">
        <text>D-glyceraldehyde 3-phosphate + phosphate + NADP(+) = (2R)-3-phospho-glyceroyl phosphate + NADPH + H(+)</text>
        <dbReference type="Rhea" id="RHEA:10296"/>
        <dbReference type="ChEBI" id="CHEBI:15378"/>
        <dbReference type="ChEBI" id="CHEBI:43474"/>
        <dbReference type="ChEBI" id="CHEBI:57604"/>
        <dbReference type="ChEBI" id="CHEBI:57783"/>
        <dbReference type="ChEBI" id="CHEBI:58349"/>
        <dbReference type="ChEBI" id="CHEBI:59776"/>
        <dbReference type="EC" id="1.2.1.13"/>
    </reaction>
</comment>